<dbReference type="SMART" id="SM00225">
    <property type="entry name" value="BTB"/>
    <property type="match status" value="1"/>
</dbReference>
<keyword evidence="4" id="KW-1185">Reference proteome</keyword>
<dbReference type="InterPro" id="IPR002083">
    <property type="entry name" value="MATH/TRAF_dom"/>
</dbReference>
<evidence type="ECO:0000313" key="3">
    <source>
        <dbReference type="EMBL" id="PIC47908.1"/>
    </source>
</evidence>
<dbReference type="STRING" id="1611254.A0A2G5V811"/>
<dbReference type="AlphaFoldDB" id="A0A2G5V811"/>
<dbReference type="Gene3D" id="2.60.210.10">
    <property type="entry name" value="Apoptosis, Tumor Necrosis Factor Receptor Associated Protein 2, Chain A"/>
    <property type="match status" value="1"/>
</dbReference>
<evidence type="ECO:0000259" key="2">
    <source>
        <dbReference type="PROSITE" id="PS50144"/>
    </source>
</evidence>
<dbReference type="OrthoDB" id="2311693at2759"/>
<dbReference type="EMBL" id="PDUG01000002">
    <property type="protein sequence ID" value="PIC47908.1"/>
    <property type="molecule type" value="Genomic_DNA"/>
</dbReference>
<feature type="domain" description="MATH" evidence="2">
    <location>
        <begin position="7"/>
        <end position="126"/>
    </location>
</feature>
<accession>A0A2G5V811</accession>
<dbReference type="SMART" id="SM00061">
    <property type="entry name" value="MATH"/>
    <property type="match status" value="1"/>
</dbReference>
<evidence type="ECO:0000259" key="1">
    <source>
        <dbReference type="PROSITE" id="PS50097"/>
    </source>
</evidence>
<dbReference type="PROSITE" id="PS50144">
    <property type="entry name" value="MATH"/>
    <property type="match status" value="1"/>
</dbReference>
<organism evidence="3 4">
    <name type="scientific">Caenorhabditis nigoni</name>
    <dbReference type="NCBI Taxonomy" id="1611254"/>
    <lineage>
        <taxon>Eukaryota</taxon>
        <taxon>Metazoa</taxon>
        <taxon>Ecdysozoa</taxon>
        <taxon>Nematoda</taxon>
        <taxon>Chromadorea</taxon>
        <taxon>Rhabditida</taxon>
        <taxon>Rhabditina</taxon>
        <taxon>Rhabditomorpha</taxon>
        <taxon>Rhabditoidea</taxon>
        <taxon>Rhabditidae</taxon>
        <taxon>Peloderinae</taxon>
        <taxon>Caenorhabditis</taxon>
    </lineage>
</organism>
<dbReference type="CDD" id="cd00121">
    <property type="entry name" value="MATH"/>
    <property type="match status" value="1"/>
</dbReference>
<feature type="domain" description="BTB" evidence="1">
    <location>
        <begin position="150"/>
        <end position="207"/>
    </location>
</feature>
<dbReference type="SUPFAM" id="SSF54695">
    <property type="entry name" value="POZ domain"/>
    <property type="match status" value="1"/>
</dbReference>
<sequence>MPAIAKEFVLTNIFKNVSEMKEDSEIFSEGQEHFGVPWELSIVRTGQDIGIFLHCLIYKRKKWRVKVEANLKLVTFTGKVLSAVLNDTFGNSDDESYGCGYETFITLDKLMKDYVIDDSLTVEAHVKILKMAGIQKKRLRSFGKSTRKFSDAILIVKNKKFFVSKLFLASQSTFFKSLFTNNLKKRPKYTLSNAEPKDFQNFLELLYGESSIDDSTIKGILRLAHRYAAKMATRKCEEFLMENSEKTLKKKLKLAYRYKLDNLKNKCLSEITTASEIRSVLSHDSSEMDPSLVGALLQKLLTLVP</sequence>
<dbReference type="InterPro" id="IPR011333">
    <property type="entry name" value="SKP1/BTB/POZ_sf"/>
</dbReference>
<dbReference type="Proteomes" id="UP000230233">
    <property type="component" value="Chromosome II"/>
</dbReference>
<dbReference type="CDD" id="cd18186">
    <property type="entry name" value="BTB_POZ_ZBTB_KLHL-like"/>
    <property type="match status" value="1"/>
</dbReference>
<dbReference type="Pfam" id="PF00917">
    <property type="entry name" value="MATH"/>
    <property type="match status" value="1"/>
</dbReference>
<evidence type="ECO:0000313" key="4">
    <source>
        <dbReference type="Proteomes" id="UP000230233"/>
    </source>
</evidence>
<dbReference type="Gene3D" id="3.30.710.10">
    <property type="entry name" value="Potassium Channel Kv1.1, Chain A"/>
    <property type="match status" value="1"/>
</dbReference>
<dbReference type="PROSITE" id="PS50097">
    <property type="entry name" value="BTB"/>
    <property type="match status" value="1"/>
</dbReference>
<dbReference type="PANTHER" id="PTHR22743">
    <property type="entry name" value="MEPRIN/TRAF-LIKE MATH FAMILY-C.ELEGANS"/>
    <property type="match status" value="1"/>
</dbReference>
<dbReference type="PANTHER" id="PTHR22743:SF165">
    <property type="entry name" value="BTB AND MATH DOMAIN CONTAINING-RELATED"/>
    <property type="match status" value="1"/>
</dbReference>
<gene>
    <name evidence="3" type="primary">Cnig_chr_II.g7087</name>
    <name evidence="3" type="ORF">B9Z55_007087</name>
</gene>
<dbReference type="Pfam" id="PF00651">
    <property type="entry name" value="BTB"/>
    <property type="match status" value="1"/>
</dbReference>
<reference evidence="4" key="1">
    <citation type="submission" date="2017-10" db="EMBL/GenBank/DDBJ databases">
        <title>Rapid genome shrinkage in a self-fertile nematode reveals novel sperm competition proteins.</title>
        <authorList>
            <person name="Yin D."/>
            <person name="Schwarz E.M."/>
            <person name="Thomas C.G."/>
            <person name="Felde R.L."/>
            <person name="Korf I.F."/>
            <person name="Cutter A.D."/>
            <person name="Schartner C.M."/>
            <person name="Ralston E.J."/>
            <person name="Meyer B.J."/>
            <person name="Haag E.S."/>
        </authorList>
    </citation>
    <scope>NUCLEOTIDE SEQUENCE [LARGE SCALE GENOMIC DNA]</scope>
    <source>
        <strain evidence="4">JU1422</strain>
    </source>
</reference>
<dbReference type="SUPFAM" id="SSF49599">
    <property type="entry name" value="TRAF domain-like"/>
    <property type="match status" value="1"/>
</dbReference>
<name>A0A2G5V811_9PELO</name>
<protein>
    <recommendedName>
        <fullName evidence="5">BTB domain-containing protein</fullName>
    </recommendedName>
</protein>
<proteinExistence type="predicted"/>
<dbReference type="InterPro" id="IPR000210">
    <property type="entry name" value="BTB/POZ_dom"/>
</dbReference>
<dbReference type="InterPro" id="IPR052664">
    <property type="entry name" value="BTB-MATH_domain_protein"/>
</dbReference>
<comment type="caution">
    <text evidence="3">The sequence shown here is derived from an EMBL/GenBank/DDBJ whole genome shotgun (WGS) entry which is preliminary data.</text>
</comment>
<evidence type="ECO:0008006" key="5">
    <source>
        <dbReference type="Google" id="ProtNLM"/>
    </source>
</evidence>
<dbReference type="InterPro" id="IPR008974">
    <property type="entry name" value="TRAF-like"/>
</dbReference>